<keyword evidence="2" id="KW-0812">Transmembrane</keyword>
<dbReference type="PANTHER" id="PTHR32026:SF27">
    <property type="entry name" value="METHYLTRANSFERASE FKBM DOMAIN-CONTAINING PROTEIN-RELATED"/>
    <property type="match status" value="1"/>
</dbReference>
<reference evidence="4" key="1">
    <citation type="submission" date="2020-10" db="EMBL/GenBank/DDBJ databases">
        <title>Unveiling of a novel bifunctional photoreceptor, Dualchrome1, isolated from a cosmopolitan green alga.</title>
        <authorList>
            <person name="Suzuki S."/>
            <person name="Kawachi M."/>
        </authorList>
    </citation>
    <scope>NUCLEOTIDE SEQUENCE</scope>
    <source>
        <strain evidence="4">NIES 2893</strain>
    </source>
</reference>
<evidence type="ECO:0000313" key="5">
    <source>
        <dbReference type="Proteomes" id="UP000660262"/>
    </source>
</evidence>
<protein>
    <recommendedName>
        <fullName evidence="3">Methyltransferase domain-containing protein</fullName>
    </recommendedName>
</protein>
<proteinExistence type="predicted"/>
<feature type="domain" description="Methyltransferase" evidence="3">
    <location>
        <begin position="115"/>
        <end position="312"/>
    </location>
</feature>
<dbReference type="OrthoDB" id="2015045at2759"/>
<comment type="caution">
    <text evidence="4">The sequence shown here is derived from an EMBL/GenBank/DDBJ whole genome shotgun (WGS) entry which is preliminary data.</text>
</comment>
<dbReference type="AlphaFoldDB" id="A0A830H8B9"/>
<dbReference type="InterPro" id="IPR025714">
    <property type="entry name" value="Methyltranfer_dom"/>
</dbReference>
<dbReference type="Gene3D" id="3.40.50.150">
    <property type="entry name" value="Vaccinia Virus protein VP39"/>
    <property type="match status" value="1"/>
</dbReference>
<dbReference type="InterPro" id="IPR026913">
    <property type="entry name" value="METTL24"/>
</dbReference>
<gene>
    <name evidence="4" type="ORF">PPROV_000065800</name>
</gene>
<organism evidence="4 5">
    <name type="scientific">Pycnococcus provasolii</name>
    <dbReference type="NCBI Taxonomy" id="41880"/>
    <lineage>
        <taxon>Eukaryota</taxon>
        <taxon>Viridiplantae</taxon>
        <taxon>Chlorophyta</taxon>
        <taxon>Pseudoscourfieldiophyceae</taxon>
        <taxon>Pseudoscourfieldiales</taxon>
        <taxon>Pycnococcaceae</taxon>
        <taxon>Pycnococcus</taxon>
    </lineage>
</organism>
<feature type="region of interest" description="Disordered" evidence="1">
    <location>
        <begin position="1"/>
        <end position="20"/>
    </location>
</feature>
<dbReference type="Pfam" id="PF13383">
    <property type="entry name" value="Methyltransf_22"/>
    <property type="match status" value="1"/>
</dbReference>
<evidence type="ECO:0000259" key="3">
    <source>
        <dbReference type="Pfam" id="PF13383"/>
    </source>
</evidence>
<dbReference type="EMBL" id="BNJQ01000002">
    <property type="protein sequence ID" value="GHP01901.1"/>
    <property type="molecule type" value="Genomic_DNA"/>
</dbReference>
<feature type="transmembrane region" description="Helical" evidence="2">
    <location>
        <begin position="24"/>
        <end position="46"/>
    </location>
</feature>
<evidence type="ECO:0000256" key="2">
    <source>
        <dbReference type="SAM" id="Phobius"/>
    </source>
</evidence>
<name>A0A830H8B9_9CHLO</name>
<accession>A0A830H8B9</accession>
<evidence type="ECO:0000313" key="4">
    <source>
        <dbReference type="EMBL" id="GHP01901.1"/>
    </source>
</evidence>
<dbReference type="Proteomes" id="UP000660262">
    <property type="component" value="Unassembled WGS sequence"/>
</dbReference>
<sequence>MRPKANPGTDGGGGGGRRRPRRTAWCASILLVVTTLVALNIVGVILRSAPERETTDQTYRRQMMARFYRGDPVRESGNQRETGNAIGVSGASTKVSFTPWVKRKLGCEFMAESGNGPNNARAWWQRFWEPCIACKDEERIGRIGDGGKWICDPQLVLSKPCSVLSVGSSNEFSFEREMVERFRCTIHIYDHTSNPPTPGVDIPAHLMHLVKFHRTAFDTTVVDEQTTTLSVMVDNLIQAAGTDRVDIFKIDCEGCEFSSFQSPENVQIVQKKVVQMQMEIHFGPNSLQQVSNLWFAMVNKFGMVPFHKEANIEFPMGGDGLALELAFLNQMYVKHEVRQSPTFRDAFVGGGMTPPEQELLARLYASATSVFEWGMGSSSLIASHAGIERLTAVDSASTWVDKVSGMLAEKNPSYKFWHVDIGPVGMWGRVSTTQVANVKERFPNYSLQVDRVSSPADIYLVDGRFRVACACRALLHGRADSLVLVHDFERPEYHILLTLADKVENEDKLVVLRRKATTADDAILALWEEYKYNQD</sequence>
<dbReference type="InterPro" id="IPR029063">
    <property type="entry name" value="SAM-dependent_MTases_sf"/>
</dbReference>
<keyword evidence="2" id="KW-1133">Transmembrane helix</keyword>
<keyword evidence="2" id="KW-0472">Membrane</keyword>
<keyword evidence="5" id="KW-1185">Reference proteome</keyword>
<evidence type="ECO:0000256" key="1">
    <source>
        <dbReference type="SAM" id="MobiDB-lite"/>
    </source>
</evidence>
<dbReference type="PANTHER" id="PTHR32026">
    <property type="entry name" value="METHYLTRANSFERASE-LIKE PROTEIN 24"/>
    <property type="match status" value="1"/>
</dbReference>